<organism evidence="3 4">
    <name type="scientific">Streblomastix strix</name>
    <dbReference type="NCBI Taxonomy" id="222440"/>
    <lineage>
        <taxon>Eukaryota</taxon>
        <taxon>Metamonada</taxon>
        <taxon>Preaxostyla</taxon>
        <taxon>Oxymonadida</taxon>
        <taxon>Streblomastigidae</taxon>
        <taxon>Streblomastix</taxon>
    </lineage>
</organism>
<evidence type="ECO:0000256" key="1">
    <source>
        <dbReference type="SAM" id="MobiDB-lite"/>
    </source>
</evidence>
<proteinExistence type="predicted"/>
<feature type="compositionally biased region" description="Polar residues" evidence="1">
    <location>
        <begin position="215"/>
        <end position="232"/>
    </location>
</feature>
<keyword evidence="2" id="KW-0472">Membrane</keyword>
<feature type="region of interest" description="Disordered" evidence="1">
    <location>
        <begin position="205"/>
        <end position="232"/>
    </location>
</feature>
<dbReference type="Proteomes" id="UP000324800">
    <property type="component" value="Unassembled WGS sequence"/>
</dbReference>
<protein>
    <submittedName>
        <fullName evidence="3">Uncharacterized protein</fullName>
    </submittedName>
</protein>
<comment type="caution">
    <text evidence="3">The sequence shown here is derived from an EMBL/GenBank/DDBJ whole genome shotgun (WGS) entry which is preliminary data.</text>
</comment>
<name>A0A5J4UWU4_9EUKA</name>
<keyword evidence="2" id="KW-1133">Transmembrane helix</keyword>
<feature type="transmembrane region" description="Helical" evidence="2">
    <location>
        <begin position="168"/>
        <end position="196"/>
    </location>
</feature>
<accession>A0A5J4UWU4</accession>
<evidence type="ECO:0000313" key="3">
    <source>
        <dbReference type="EMBL" id="KAA6374767.1"/>
    </source>
</evidence>
<keyword evidence="2" id="KW-0812">Transmembrane</keyword>
<evidence type="ECO:0000256" key="2">
    <source>
        <dbReference type="SAM" id="Phobius"/>
    </source>
</evidence>
<gene>
    <name evidence="3" type="ORF">EZS28_029707</name>
</gene>
<evidence type="ECO:0000313" key="4">
    <source>
        <dbReference type="Proteomes" id="UP000324800"/>
    </source>
</evidence>
<reference evidence="3 4" key="1">
    <citation type="submission" date="2019-03" db="EMBL/GenBank/DDBJ databases">
        <title>Single cell metagenomics reveals metabolic interactions within the superorganism composed of flagellate Streblomastix strix and complex community of Bacteroidetes bacteria on its surface.</title>
        <authorList>
            <person name="Treitli S.C."/>
            <person name="Kolisko M."/>
            <person name="Husnik F."/>
            <person name="Keeling P."/>
            <person name="Hampl V."/>
        </authorList>
    </citation>
    <scope>NUCLEOTIDE SEQUENCE [LARGE SCALE GENOMIC DNA]</scope>
    <source>
        <strain evidence="3">ST1C</strain>
    </source>
</reference>
<sequence>MAVPEQAALYIKDLSEMYARAIDEVDAALNGGEQQSTRVKKNADPQGCFSGEVDIDGWLSQTECLDRVKNDPNSIYGYRCEASKNRNPDGTRSIGKFVRTADGCIFSNCRPGYNRKWDKCVKDIELPGEDPDEIWPATTEKEYLDQLMQWEIPYPIDPILEEEKKTNAWLIVGIIFIVLTVLLIVALVVVIVICIIRSGNKKNDNNDKRVEMNERSQNSQEYNNPLYQENKA</sequence>
<dbReference type="EMBL" id="SNRW01011728">
    <property type="protein sequence ID" value="KAA6374767.1"/>
    <property type="molecule type" value="Genomic_DNA"/>
</dbReference>
<feature type="compositionally biased region" description="Basic and acidic residues" evidence="1">
    <location>
        <begin position="205"/>
        <end position="214"/>
    </location>
</feature>
<dbReference type="AlphaFoldDB" id="A0A5J4UWU4"/>